<dbReference type="InterPro" id="IPR036582">
    <property type="entry name" value="Mao_N_sf"/>
</dbReference>
<dbReference type="EMBL" id="JAPDHZ010000003">
    <property type="protein sequence ID" value="MDG0791571.1"/>
    <property type="molecule type" value="Genomic_DNA"/>
</dbReference>
<accession>A0A9X4QMN9</accession>
<keyword evidence="4" id="KW-1185">Reference proteome</keyword>
<organism evidence="3 4">
    <name type="scientific">Cohnella ginsengisoli</name>
    <dbReference type="NCBI Taxonomy" id="425004"/>
    <lineage>
        <taxon>Bacteria</taxon>
        <taxon>Bacillati</taxon>
        <taxon>Bacillota</taxon>
        <taxon>Bacilli</taxon>
        <taxon>Bacillales</taxon>
        <taxon>Paenibacillaceae</taxon>
        <taxon>Cohnella</taxon>
    </lineage>
</organism>
<dbReference type="InterPro" id="IPR012854">
    <property type="entry name" value="Cu_amine_oxidase-like_N"/>
</dbReference>
<gene>
    <name evidence="3" type="ORF">OMP38_12340</name>
</gene>
<dbReference type="AlphaFoldDB" id="A0A9X4QMN9"/>
<evidence type="ECO:0000259" key="2">
    <source>
        <dbReference type="Pfam" id="PF07833"/>
    </source>
</evidence>
<feature type="signal peptide" evidence="1">
    <location>
        <begin position="1"/>
        <end position="34"/>
    </location>
</feature>
<evidence type="ECO:0000313" key="3">
    <source>
        <dbReference type="EMBL" id="MDG0791571.1"/>
    </source>
</evidence>
<dbReference type="Pfam" id="PF07833">
    <property type="entry name" value="Cu_amine_oxidN1"/>
    <property type="match status" value="1"/>
</dbReference>
<feature type="chain" id="PRO_5040822243" evidence="1">
    <location>
        <begin position="35"/>
        <end position="653"/>
    </location>
</feature>
<dbReference type="SUPFAM" id="SSF55383">
    <property type="entry name" value="Copper amine oxidase, domain N"/>
    <property type="match status" value="2"/>
</dbReference>
<name>A0A9X4QMN9_9BACL</name>
<dbReference type="RefSeq" id="WP_277565445.1">
    <property type="nucleotide sequence ID" value="NZ_JAPDHZ010000003.1"/>
</dbReference>
<comment type="caution">
    <text evidence="3">The sequence shown here is derived from an EMBL/GenBank/DDBJ whole genome shotgun (WGS) entry which is preliminary data.</text>
</comment>
<dbReference type="Gene3D" id="3.30.457.10">
    <property type="entry name" value="Copper amine oxidase-like, N-terminal domain"/>
    <property type="match status" value="1"/>
</dbReference>
<reference evidence="3 4" key="1">
    <citation type="submission" date="2022-10" db="EMBL/GenBank/DDBJ databases">
        <title>Comparative genomic analysis of Cohnella hashimotonis sp. nov., isolated from the International Space Station.</title>
        <authorList>
            <person name="Simpson A."/>
            <person name="Venkateswaran K."/>
        </authorList>
    </citation>
    <scope>NUCLEOTIDE SEQUENCE [LARGE SCALE GENOMIC DNA]</scope>
    <source>
        <strain evidence="3 4">DSM 18997</strain>
    </source>
</reference>
<evidence type="ECO:0000256" key="1">
    <source>
        <dbReference type="SAM" id="SignalP"/>
    </source>
</evidence>
<protein>
    <submittedName>
        <fullName evidence="3">Copper amine oxidase N-terminal domain-containing protein</fullName>
    </submittedName>
</protein>
<proteinExistence type="predicted"/>
<dbReference type="Proteomes" id="UP001153387">
    <property type="component" value="Unassembled WGS sequence"/>
</dbReference>
<dbReference type="SUPFAM" id="SSF49299">
    <property type="entry name" value="PKD domain"/>
    <property type="match status" value="2"/>
</dbReference>
<dbReference type="InterPro" id="IPR013783">
    <property type="entry name" value="Ig-like_fold"/>
</dbReference>
<dbReference type="InterPro" id="IPR035986">
    <property type="entry name" value="PKD_dom_sf"/>
</dbReference>
<evidence type="ECO:0000313" key="4">
    <source>
        <dbReference type="Proteomes" id="UP001153387"/>
    </source>
</evidence>
<keyword evidence="1" id="KW-0732">Signal</keyword>
<sequence length="653" mass="70662">MKWKLERQRMIKWLTAAALLVTLLAPAASHVATAAGPSDNVLTLTLNKPQVSVNGTTYASPQPALIVKGVTYAPVSMLAARFGYKITYNAASKSYTISTDGNAVEFKTGSTAYWQNGAKVASSGKTYIYKGSLMVPLRDWVKATGSKLSAAPGTVSLTWSVAPTADFKVDQDVIYAGETQVTYTSLSKNPNKIWSESWDGNLSVFPEPGTYVITRSVQDKAGNWLDPYAVTITVLPPNQPPVAQFTTDKDTYMIGEPITITDQSYDDENAIVSTEWSNNKRGFFVSGPQTISLRVTDKHGSISDFSKTITISTDVMYTEAEFNERFTLVGDKYPVVGADILKIPTVPYTFYNTNRALIASDSPEDLTGPGVLYRDTLSGDLRLFLYHQNLGAEPLKIYLAATNESATESAAIDLGAWGSAGPETFGAYTGKMAAIRYLDARDSQTTSTTWLAPGATKLIVPELNQKALSKGQTFSAYADLSTSTNVKFTLFAVKSGDDPLTTLPTLGVMKRDGKHIRGTFQGADREIVITDTLGDTAKRIVFGDHSIDPALDGIDQLNGQPENNWGNFGVVYHMTVQVKANTLISLNARGGIYTGAFLVNGVKVPVTNTSILENPNVATPVYRTGPYNETVEISYLTALGSNLPITLMFIPMK</sequence>
<dbReference type="Gene3D" id="2.60.40.10">
    <property type="entry name" value="Immunoglobulins"/>
    <property type="match status" value="1"/>
</dbReference>
<feature type="domain" description="Copper amine oxidase-like N-terminal" evidence="2">
    <location>
        <begin position="53"/>
        <end position="151"/>
    </location>
</feature>